<evidence type="ECO:0000256" key="3">
    <source>
        <dbReference type="ARBA" id="ARBA00022827"/>
    </source>
</evidence>
<evidence type="ECO:0000256" key="5">
    <source>
        <dbReference type="SAM" id="MobiDB-lite"/>
    </source>
</evidence>
<keyword evidence="2" id="KW-0285">Flavoprotein</keyword>
<dbReference type="EMBL" id="MCFI01000023">
    <property type="protein sequence ID" value="ORY76379.1"/>
    <property type="molecule type" value="Genomic_DNA"/>
</dbReference>
<accession>A0A1Y2EXQ4</accession>
<evidence type="ECO:0000256" key="1">
    <source>
        <dbReference type="ARBA" id="ARBA00009183"/>
    </source>
</evidence>
<keyword evidence="4" id="KW-0560">Oxidoreductase</keyword>
<feature type="non-terminal residue" evidence="6">
    <location>
        <position position="1"/>
    </location>
</feature>
<dbReference type="GO" id="GO:0050660">
    <property type="term" value="F:flavin adenine dinucleotide binding"/>
    <property type="evidence" value="ECO:0007669"/>
    <property type="project" value="InterPro"/>
</dbReference>
<evidence type="ECO:0000313" key="6">
    <source>
        <dbReference type="EMBL" id="ORY76379.1"/>
    </source>
</evidence>
<name>A0A1Y2EXQ4_PROLT</name>
<dbReference type="GO" id="GO:0004499">
    <property type="term" value="F:N,N-dimethylaniline monooxygenase activity"/>
    <property type="evidence" value="ECO:0007669"/>
    <property type="project" value="InterPro"/>
</dbReference>
<dbReference type="OMA" id="VEHWRDQ"/>
<keyword evidence="7" id="KW-1185">Reference proteome</keyword>
<dbReference type="InterPro" id="IPR036188">
    <property type="entry name" value="FAD/NAD-bd_sf"/>
</dbReference>
<dbReference type="AlphaFoldDB" id="A0A1Y2EXQ4"/>
<dbReference type="Pfam" id="PF00743">
    <property type="entry name" value="FMO-like"/>
    <property type="match status" value="2"/>
</dbReference>
<dbReference type="GeneID" id="63786672"/>
<dbReference type="Proteomes" id="UP000193685">
    <property type="component" value="Unassembled WGS sequence"/>
</dbReference>
<feature type="region of interest" description="Disordered" evidence="5">
    <location>
        <begin position="94"/>
        <end position="113"/>
    </location>
</feature>
<proteinExistence type="inferred from homology"/>
<dbReference type="OrthoDB" id="66881at2759"/>
<dbReference type="Gene3D" id="3.50.50.60">
    <property type="entry name" value="FAD/NAD(P)-binding domain"/>
    <property type="match status" value="2"/>
</dbReference>
<evidence type="ECO:0008006" key="8">
    <source>
        <dbReference type="Google" id="ProtNLM"/>
    </source>
</evidence>
<comment type="similarity">
    <text evidence="1">Belongs to the FMO family.</text>
</comment>
<gene>
    <name evidence="6" type="ORF">BCR37DRAFT_383515</name>
</gene>
<evidence type="ECO:0000256" key="4">
    <source>
        <dbReference type="ARBA" id="ARBA00023002"/>
    </source>
</evidence>
<reference evidence="6 7" key="1">
    <citation type="submission" date="2016-07" db="EMBL/GenBank/DDBJ databases">
        <title>Pervasive Adenine N6-methylation of Active Genes in Fungi.</title>
        <authorList>
            <consortium name="DOE Joint Genome Institute"/>
            <person name="Mondo S.J."/>
            <person name="Dannebaum R.O."/>
            <person name="Kuo R.C."/>
            <person name="Labutti K."/>
            <person name="Haridas S."/>
            <person name="Kuo A."/>
            <person name="Salamov A."/>
            <person name="Ahrendt S.R."/>
            <person name="Lipzen A."/>
            <person name="Sullivan W."/>
            <person name="Andreopoulos W.B."/>
            <person name="Clum A."/>
            <person name="Lindquist E."/>
            <person name="Daum C."/>
            <person name="Ramamoorthy G.K."/>
            <person name="Gryganskyi A."/>
            <person name="Culley D."/>
            <person name="Magnuson J.K."/>
            <person name="James T.Y."/>
            <person name="O'Malley M.A."/>
            <person name="Stajich J.E."/>
            <person name="Spatafora J.W."/>
            <person name="Visel A."/>
            <person name="Grigoriev I.V."/>
        </authorList>
    </citation>
    <scope>NUCLEOTIDE SEQUENCE [LARGE SCALE GENOMIC DNA]</scope>
    <source>
        <strain evidence="6 7">12-1054</strain>
    </source>
</reference>
<evidence type="ECO:0000313" key="7">
    <source>
        <dbReference type="Proteomes" id="UP000193685"/>
    </source>
</evidence>
<dbReference type="STRING" id="56484.A0A1Y2EXQ4"/>
<dbReference type="RefSeq" id="XP_040722642.1">
    <property type="nucleotide sequence ID" value="XM_040870073.1"/>
</dbReference>
<keyword evidence="3" id="KW-0274">FAD</keyword>
<dbReference type="GO" id="GO:0050661">
    <property type="term" value="F:NADP binding"/>
    <property type="evidence" value="ECO:0007669"/>
    <property type="project" value="InterPro"/>
</dbReference>
<dbReference type="PANTHER" id="PTHR23023">
    <property type="entry name" value="DIMETHYLANILINE MONOOXYGENASE"/>
    <property type="match status" value="1"/>
</dbReference>
<sequence length="483" mass="54482">MARVPFARKIGPYFVKPWHLNKILHRQTRHNVPCNCYDEAQGRHHRSRPEWSRCSPRKTSFPSAKLIHQALRQEGCFNLRVYERRSHCGGVWIHDPQPARRKPSKIPATDPTHVDAPTCDGWPSPMYNALVTNIPARLMAYGDRPFPEQTPMYPTRQTVLSYLEDFAKQHDLMRDIQFDTQVLSLKKSGHGWRLATQHAGEIKEETFDRVIVASGHYETPLLPDIEGIVAFDKKYPEAIGHSKYYRSPESFAGLKVVVIGNGPSGIDIVSQLAQAPGAQLPILRSIRSPSKIPAGAVQVQDVAEIASFNAEDCSLFLKDGSRITNVDRVLFCTGYLYAFPFLDPRLGIVTDGLRLRNLYKQIFYQDDPSLAFLGMEMSIVPFPYSEAQACYIARIWSDRLTLPPLSEMQADEASRVAVKGDGRAFMVRAHPEDGEYIDELRELCAEATPVIEGALMPVQWTGERFALRAQGPALRRAWLDGKV</sequence>
<dbReference type="InterPro" id="IPR050346">
    <property type="entry name" value="FMO-like"/>
</dbReference>
<dbReference type="InterPro" id="IPR020946">
    <property type="entry name" value="Flavin_mOase-like"/>
</dbReference>
<dbReference type="SUPFAM" id="SSF51905">
    <property type="entry name" value="FAD/NAD(P)-binding domain"/>
    <property type="match status" value="2"/>
</dbReference>
<evidence type="ECO:0000256" key="2">
    <source>
        <dbReference type="ARBA" id="ARBA00022630"/>
    </source>
</evidence>
<comment type="caution">
    <text evidence="6">The sequence shown here is derived from an EMBL/GenBank/DDBJ whole genome shotgun (WGS) entry which is preliminary data.</text>
</comment>
<protein>
    <recommendedName>
        <fullName evidence="8">Flavin-containing monooxygenase</fullName>
    </recommendedName>
</protein>
<organism evidence="6 7">
    <name type="scientific">Protomyces lactucae-debilis</name>
    <dbReference type="NCBI Taxonomy" id="2754530"/>
    <lineage>
        <taxon>Eukaryota</taxon>
        <taxon>Fungi</taxon>
        <taxon>Dikarya</taxon>
        <taxon>Ascomycota</taxon>
        <taxon>Taphrinomycotina</taxon>
        <taxon>Taphrinomycetes</taxon>
        <taxon>Taphrinales</taxon>
        <taxon>Protomycetaceae</taxon>
        <taxon>Protomyces</taxon>
    </lineage>
</organism>